<evidence type="ECO:0000313" key="3">
    <source>
        <dbReference type="Proteomes" id="UP000011988"/>
    </source>
</evidence>
<feature type="domain" description="Novel STAND NTPase 3" evidence="1">
    <location>
        <begin position="1"/>
        <end position="52"/>
    </location>
</feature>
<accession>M6CSA4</accession>
<dbReference type="PATRIC" id="fig|1218565.3.peg.3106"/>
<dbReference type="EMBL" id="ANIK01000068">
    <property type="protein sequence ID" value="EMJ93401.1"/>
    <property type="molecule type" value="Genomic_DNA"/>
</dbReference>
<dbReference type="InterPro" id="IPR049050">
    <property type="entry name" value="nSTAND3"/>
</dbReference>
<name>M6CSA4_9LEPT</name>
<sequence length="499" mass="59368">MILTSRTVFFNAALQIYEGFNRAKVSLSKYELNIAQYSNLEKARILYKHLSFSRINPDFKNQFLKEKSYLFVINHRNYTPRLIEYFTNPLNVDSIPLDKYINEFVIKNLDNPSELWKFHYSVHIDDESRMLVDTIFLLGQETNHSLVECGYSQRLKVEFKFRNFIPVHNSFIKSVKTLQDGFIKTRILSNEKDILKYSLYNPSLGDFLISYFNEANNAAHKKLLLFSIVSYQGFKSRFHSSDKNYIIIYEFEYSELLQYFISNIDILKSNNTSYHFSVELDILFHSINLFNFKIIEPFLEPLFKTINIKDIASFQLFELIKLTIYQKNNFFDKFFQTHWNSLINITLRKFSSSYHYSLIHNLFEYYFLNFDDYIKRHNLEKLLIESKHRFISSRIKEYVEDANLISRLDLNDDSSSLLSELESKLKSKIRTLSNEIGLKGYRNYSYYYGIDELKESIDEYLRDQLEMNRDPIDSGNFDTDLGLNSDDSIEDLFSESFVE</sequence>
<proteinExistence type="predicted"/>
<comment type="caution">
    <text evidence="2">The sequence shown here is derived from an EMBL/GenBank/DDBJ whole genome shotgun (WGS) entry which is preliminary data.</text>
</comment>
<gene>
    <name evidence="2" type="ORF">LEP1GSC194_0304</name>
</gene>
<organism evidence="2 3">
    <name type="scientific">Leptospira alstonii serovar Sichuan str. 79601</name>
    <dbReference type="NCBI Taxonomy" id="1218565"/>
    <lineage>
        <taxon>Bacteria</taxon>
        <taxon>Pseudomonadati</taxon>
        <taxon>Spirochaetota</taxon>
        <taxon>Spirochaetia</taxon>
        <taxon>Leptospirales</taxon>
        <taxon>Leptospiraceae</taxon>
        <taxon>Leptospira</taxon>
    </lineage>
</organism>
<evidence type="ECO:0000259" key="1">
    <source>
        <dbReference type="Pfam" id="PF20720"/>
    </source>
</evidence>
<reference evidence="2 3" key="1">
    <citation type="submission" date="2013-01" db="EMBL/GenBank/DDBJ databases">
        <authorList>
            <person name="Harkins D.M."/>
            <person name="Durkin A.S."/>
            <person name="Brinkac L.M."/>
            <person name="Haft D.H."/>
            <person name="Selengut J.D."/>
            <person name="Sanka R."/>
            <person name="DePew J."/>
            <person name="Purushe J."/>
            <person name="Galloway R.L."/>
            <person name="Vinetz J.M."/>
            <person name="Sutton G.G."/>
            <person name="Nierman W.C."/>
            <person name="Fouts D.E."/>
        </authorList>
    </citation>
    <scope>NUCLEOTIDE SEQUENCE [LARGE SCALE GENOMIC DNA]</scope>
    <source>
        <strain evidence="2 3">79601</strain>
    </source>
</reference>
<dbReference type="Proteomes" id="UP000011988">
    <property type="component" value="Unassembled WGS sequence"/>
</dbReference>
<dbReference type="Pfam" id="PF20720">
    <property type="entry name" value="nSTAND3"/>
    <property type="match status" value="1"/>
</dbReference>
<dbReference type="AlphaFoldDB" id="M6CSA4"/>
<evidence type="ECO:0000313" key="2">
    <source>
        <dbReference type="EMBL" id="EMJ93401.1"/>
    </source>
</evidence>
<protein>
    <recommendedName>
        <fullName evidence="1">Novel STAND NTPase 3 domain-containing protein</fullName>
    </recommendedName>
</protein>